<evidence type="ECO:0000313" key="2">
    <source>
        <dbReference type="EMBL" id="CAI9774365.1"/>
    </source>
</evidence>
<dbReference type="AlphaFoldDB" id="A0AAD1ZRL4"/>
<dbReference type="Proteomes" id="UP000834106">
    <property type="component" value="Chromosome 13"/>
</dbReference>
<evidence type="ECO:0000313" key="3">
    <source>
        <dbReference type="Proteomes" id="UP000834106"/>
    </source>
</evidence>
<reference evidence="2" key="1">
    <citation type="submission" date="2023-05" db="EMBL/GenBank/DDBJ databases">
        <authorList>
            <person name="Huff M."/>
        </authorList>
    </citation>
    <scope>NUCLEOTIDE SEQUENCE</scope>
</reference>
<gene>
    <name evidence="2" type="ORF">FPE_LOCUS21795</name>
</gene>
<protein>
    <submittedName>
        <fullName evidence="2">Uncharacterized protein</fullName>
    </submittedName>
</protein>
<feature type="compositionally biased region" description="Basic residues" evidence="1">
    <location>
        <begin position="162"/>
        <end position="174"/>
    </location>
</feature>
<keyword evidence="3" id="KW-1185">Reference proteome</keyword>
<feature type="region of interest" description="Disordered" evidence="1">
    <location>
        <begin position="161"/>
        <end position="183"/>
    </location>
</feature>
<name>A0AAD1ZRL4_9LAMI</name>
<sequence>MTEAGSEVKEDPKLLEALVESRKGQAPYAGAFLLKDEAVYDDTDEKKRYDLKGKELFNLLHEVARQIQRDCVHVLFSSRVFGRSPTDGYRKPCSGYHQLKKMTSSKIFAAEDLSGRSMAMPGEQWPETLMRRSVEALLVEKITVEQQRLGVDESNCWEMKDKGKKRMKRRRKRTRGLDSWPQY</sequence>
<accession>A0AAD1ZRL4</accession>
<proteinExistence type="predicted"/>
<dbReference type="EMBL" id="OU503048">
    <property type="protein sequence ID" value="CAI9774365.1"/>
    <property type="molecule type" value="Genomic_DNA"/>
</dbReference>
<organism evidence="2 3">
    <name type="scientific">Fraxinus pennsylvanica</name>
    <dbReference type="NCBI Taxonomy" id="56036"/>
    <lineage>
        <taxon>Eukaryota</taxon>
        <taxon>Viridiplantae</taxon>
        <taxon>Streptophyta</taxon>
        <taxon>Embryophyta</taxon>
        <taxon>Tracheophyta</taxon>
        <taxon>Spermatophyta</taxon>
        <taxon>Magnoliopsida</taxon>
        <taxon>eudicotyledons</taxon>
        <taxon>Gunneridae</taxon>
        <taxon>Pentapetalae</taxon>
        <taxon>asterids</taxon>
        <taxon>lamiids</taxon>
        <taxon>Lamiales</taxon>
        <taxon>Oleaceae</taxon>
        <taxon>Oleeae</taxon>
        <taxon>Fraxinus</taxon>
    </lineage>
</organism>
<evidence type="ECO:0000256" key="1">
    <source>
        <dbReference type="SAM" id="MobiDB-lite"/>
    </source>
</evidence>